<dbReference type="PROSITE" id="PS51257">
    <property type="entry name" value="PROKAR_LIPOPROTEIN"/>
    <property type="match status" value="1"/>
</dbReference>
<organism evidence="1">
    <name type="scientific">Ornithinibacillus sp. 4-3</name>
    <dbReference type="NCBI Taxonomy" id="3231488"/>
    <lineage>
        <taxon>Bacteria</taxon>
        <taxon>Bacillati</taxon>
        <taxon>Bacillota</taxon>
        <taxon>Bacilli</taxon>
        <taxon>Bacillales</taxon>
        <taxon>Bacillaceae</taxon>
        <taxon>Ornithinibacillus</taxon>
    </lineage>
</organism>
<dbReference type="EMBL" id="CP162599">
    <property type="protein sequence ID" value="XDK31593.1"/>
    <property type="molecule type" value="Genomic_DNA"/>
</dbReference>
<dbReference type="RefSeq" id="WP_368652319.1">
    <property type="nucleotide sequence ID" value="NZ_CP162599.1"/>
</dbReference>
<accession>A0AB39HKC3</accession>
<protein>
    <recommendedName>
        <fullName evidence="2">DUF4296 domain-containing protein</fullName>
    </recommendedName>
</protein>
<name>A0AB39HKC3_9BACI</name>
<evidence type="ECO:0000313" key="1">
    <source>
        <dbReference type="EMBL" id="XDK31593.1"/>
    </source>
</evidence>
<sequence>MKKVLFGLILVLFLVGCGNEGVHTEILEDAEKTTELIIKYANDEVDRSNLDFKDFKELILFTDKYKPSEEENEVASDMITLMYDSYLFYHKAESNDYEESFDDVIKKAEENIEIIRTLSNKNISYAEYLTKNE</sequence>
<dbReference type="AlphaFoldDB" id="A0AB39HKC3"/>
<proteinExistence type="predicted"/>
<reference evidence="1" key="1">
    <citation type="submission" date="2024-07" db="EMBL/GenBank/DDBJ databases">
        <title>Halotolerant mesophilic bacterium Ornithinibacillus sp. 4-3, sp. nov., isolated from soil.</title>
        <authorList>
            <person name="Sidarenka A.V."/>
            <person name="Guliayeva D.E."/>
            <person name="Leanovich S.I."/>
            <person name="Hileuskaya K.S."/>
            <person name="Akhremchuk A.E."/>
            <person name="Sikolenko M.A."/>
            <person name="Valentovich L.N."/>
        </authorList>
    </citation>
    <scope>NUCLEOTIDE SEQUENCE</scope>
    <source>
        <strain evidence="1">4-3</strain>
    </source>
</reference>
<gene>
    <name evidence="1" type="ORF">AB4Y30_11205</name>
</gene>
<evidence type="ECO:0008006" key="2">
    <source>
        <dbReference type="Google" id="ProtNLM"/>
    </source>
</evidence>